<reference evidence="1" key="2">
    <citation type="journal article" date="2015" name="Data Brief">
        <title>Shoot transcriptome of the giant reed, Arundo donax.</title>
        <authorList>
            <person name="Barrero R.A."/>
            <person name="Guerrero F.D."/>
            <person name="Moolhuijzen P."/>
            <person name="Goolsby J.A."/>
            <person name="Tidwell J."/>
            <person name="Bellgard S.E."/>
            <person name="Bellgard M.I."/>
        </authorList>
    </citation>
    <scope>NUCLEOTIDE SEQUENCE</scope>
    <source>
        <tissue evidence="1">Shoot tissue taken approximately 20 cm above the soil surface</tissue>
    </source>
</reference>
<sequence length="30" mass="3644">MEGYERVNFLISQCLLLGFLRSPRRWRLCS</sequence>
<proteinExistence type="predicted"/>
<dbReference type="EMBL" id="GBRH01226581">
    <property type="protein sequence ID" value="JAD71314.1"/>
    <property type="molecule type" value="Transcribed_RNA"/>
</dbReference>
<accession>A0A0A9C4T6</accession>
<protein>
    <submittedName>
        <fullName evidence="1">Uncharacterized protein</fullName>
    </submittedName>
</protein>
<reference evidence="1" key="1">
    <citation type="submission" date="2014-09" db="EMBL/GenBank/DDBJ databases">
        <authorList>
            <person name="Magalhaes I.L.F."/>
            <person name="Oliveira U."/>
            <person name="Santos F.R."/>
            <person name="Vidigal T.H.D.A."/>
            <person name="Brescovit A.D."/>
            <person name="Santos A.J."/>
        </authorList>
    </citation>
    <scope>NUCLEOTIDE SEQUENCE</scope>
    <source>
        <tissue evidence="1">Shoot tissue taken approximately 20 cm above the soil surface</tissue>
    </source>
</reference>
<name>A0A0A9C4T6_ARUDO</name>
<evidence type="ECO:0000313" key="1">
    <source>
        <dbReference type="EMBL" id="JAD71314.1"/>
    </source>
</evidence>
<organism evidence="1">
    <name type="scientific">Arundo donax</name>
    <name type="common">Giant reed</name>
    <name type="synonym">Donax arundinaceus</name>
    <dbReference type="NCBI Taxonomy" id="35708"/>
    <lineage>
        <taxon>Eukaryota</taxon>
        <taxon>Viridiplantae</taxon>
        <taxon>Streptophyta</taxon>
        <taxon>Embryophyta</taxon>
        <taxon>Tracheophyta</taxon>
        <taxon>Spermatophyta</taxon>
        <taxon>Magnoliopsida</taxon>
        <taxon>Liliopsida</taxon>
        <taxon>Poales</taxon>
        <taxon>Poaceae</taxon>
        <taxon>PACMAD clade</taxon>
        <taxon>Arundinoideae</taxon>
        <taxon>Arundineae</taxon>
        <taxon>Arundo</taxon>
    </lineage>
</organism>
<dbReference type="AlphaFoldDB" id="A0A0A9C4T6"/>